<evidence type="ECO:0000259" key="5">
    <source>
        <dbReference type="PROSITE" id="PS51078"/>
    </source>
</evidence>
<dbReference type="Pfam" id="PF09339">
    <property type="entry name" value="HTH_IclR"/>
    <property type="match status" value="1"/>
</dbReference>
<dbReference type="PROSITE" id="PS51077">
    <property type="entry name" value="HTH_ICLR"/>
    <property type="match status" value="1"/>
</dbReference>
<organism evidence="6 7">
    <name type="scientific">Rossellomorea marisflavi</name>
    <dbReference type="NCBI Taxonomy" id="189381"/>
    <lineage>
        <taxon>Bacteria</taxon>
        <taxon>Bacillati</taxon>
        <taxon>Bacillota</taxon>
        <taxon>Bacilli</taxon>
        <taxon>Bacillales</taxon>
        <taxon>Bacillaceae</taxon>
        <taxon>Rossellomorea</taxon>
    </lineage>
</organism>
<evidence type="ECO:0000256" key="1">
    <source>
        <dbReference type="ARBA" id="ARBA00023015"/>
    </source>
</evidence>
<dbReference type="Pfam" id="PF01614">
    <property type="entry name" value="IclR_C"/>
    <property type="match status" value="1"/>
</dbReference>
<dbReference type="InterPro" id="IPR050707">
    <property type="entry name" value="HTH_MetabolicPath_Reg"/>
</dbReference>
<evidence type="ECO:0000313" key="6">
    <source>
        <dbReference type="EMBL" id="KON90594.1"/>
    </source>
</evidence>
<dbReference type="InterPro" id="IPR005471">
    <property type="entry name" value="Tscrpt_reg_IclR_N"/>
</dbReference>
<dbReference type="SMART" id="SM00346">
    <property type="entry name" value="HTH_ICLR"/>
    <property type="match status" value="1"/>
</dbReference>
<dbReference type="GO" id="GO:0003677">
    <property type="term" value="F:DNA binding"/>
    <property type="evidence" value="ECO:0007669"/>
    <property type="project" value="UniProtKB-KW"/>
</dbReference>
<accession>A0A0M0GL71</accession>
<keyword evidence="1" id="KW-0805">Transcription regulation</keyword>
<dbReference type="EMBL" id="LGUE01000003">
    <property type="protein sequence ID" value="KON90594.1"/>
    <property type="molecule type" value="Genomic_DNA"/>
</dbReference>
<protein>
    <submittedName>
        <fullName evidence="6">IclR family transcriptional regulator</fullName>
    </submittedName>
</protein>
<proteinExistence type="predicted"/>
<feature type="domain" description="IclR-ED" evidence="5">
    <location>
        <begin position="71"/>
        <end position="253"/>
    </location>
</feature>
<dbReference type="PANTHER" id="PTHR30136:SF24">
    <property type="entry name" value="HTH-TYPE TRANSCRIPTIONAL REPRESSOR ALLR"/>
    <property type="match status" value="1"/>
</dbReference>
<dbReference type="GO" id="GO:0045892">
    <property type="term" value="P:negative regulation of DNA-templated transcription"/>
    <property type="evidence" value="ECO:0007669"/>
    <property type="project" value="TreeGrafter"/>
</dbReference>
<dbReference type="SUPFAM" id="SSF46785">
    <property type="entry name" value="Winged helix' DNA-binding domain"/>
    <property type="match status" value="1"/>
</dbReference>
<dbReference type="AlphaFoldDB" id="A0A0M0GL71"/>
<dbReference type="RefSeq" id="WP_053427914.1">
    <property type="nucleotide sequence ID" value="NZ_CAXQIX010000059.1"/>
</dbReference>
<sequence length="253" mass="27970">MTTQKPYGTVLIKASLILDHLSSSNGPQSLQSIAKETGLSSSTALKILDTLVLIGYVQKDPELKRFSLGPSIIKYALKALSQLDIKQIAQPHLEAFQARTNETVHLGILDHIHVVYVAKIESQNPVCLYSKVGKNIPLYCSAMGKAILADQSDEEIRRYLNSIEMVKMTDKTITTHEGFFDEIEKVRAQGYAFDNSEHENEVFCVGTAITTSGGKNVGAISVSVPTYRLTDEVLQNLIKEVETCRNNILNDLE</sequence>
<dbReference type="Gene3D" id="1.10.10.10">
    <property type="entry name" value="Winged helix-like DNA-binding domain superfamily/Winged helix DNA-binding domain"/>
    <property type="match status" value="1"/>
</dbReference>
<dbReference type="STRING" id="189381.GCA_900166615_00622"/>
<dbReference type="InterPro" id="IPR014757">
    <property type="entry name" value="Tscrpt_reg_IclR_C"/>
</dbReference>
<keyword evidence="3" id="KW-0804">Transcription</keyword>
<evidence type="ECO:0000256" key="2">
    <source>
        <dbReference type="ARBA" id="ARBA00023125"/>
    </source>
</evidence>
<dbReference type="SUPFAM" id="SSF55781">
    <property type="entry name" value="GAF domain-like"/>
    <property type="match status" value="1"/>
</dbReference>
<dbReference type="Proteomes" id="UP000037405">
    <property type="component" value="Unassembled WGS sequence"/>
</dbReference>
<dbReference type="GO" id="GO:0003700">
    <property type="term" value="F:DNA-binding transcription factor activity"/>
    <property type="evidence" value="ECO:0007669"/>
    <property type="project" value="TreeGrafter"/>
</dbReference>
<dbReference type="PATRIC" id="fig|189381.12.peg.3806"/>
<gene>
    <name evidence="6" type="ORF">AF331_09490</name>
</gene>
<dbReference type="InterPro" id="IPR036390">
    <property type="entry name" value="WH_DNA-bd_sf"/>
</dbReference>
<dbReference type="InterPro" id="IPR036388">
    <property type="entry name" value="WH-like_DNA-bd_sf"/>
</dbReference>
<dbReference type="PROSITE" id="PS51078">
    <property type="entry name" value="ICLR_ED"/>
    <property type="match status" value="1"/>
</dbReference>
<dbReference type="InterPro" id="IPR029016">
    <property type="entry name" value="GAF-like_dom_sf"/>
</dbReference>
<evidence type="ECO:0000313" key="7">
    <source>
        <dbReference type="Proteomes" id="UP000037405"/>
    </source>
</evidence>
<evidence type="ECO:0000256" key="3">
    <source>
        <dbReference type="ARBA" id="ARBA00023163"/>
    </source>
</evidence>
<keyword evidence="7" id="KW-1185">Reference proteome</keyword>
<feature type="domain" description="HTH iclR-type" evidence="4">
    <location>
        <begin position="8"/>
        <end position="70"/>
    </location>
</feature>
<evidence type="ECO:0000259" key="4">
    <source>
        <dbReference type="PROSITE" id="PS51077"/>
    </source>
</evidence>
<name>A0A0M0GL71_9BACI</name>
<comment type="caution">
    <text evidence="6">The sequence shown here is derived from an EMBL/GenBank/DDBJ whole genome shotgun (WGS) entry which is preliminary data.</text>
</comment>
<dbReference type="Gene3D" id="3.30.450.40">
    <property type="match status" value="1"/>
</dbReference>
<keyword evidence="2" id="KW-0238">DNA-binding</keyword>
<reference evidence="7" key="1">
    <citation type="submission" date="2015-07" db="EMBL/GenBank/DDBJ databases">
        <title>Fjat-14235 jcm11544.</title>
        <authorList>
            <person name="Liu B."/>
            <person name="Wang J."/>
            <person name="Zhu Y."/>
            <person name="Liu G."/>
            <person name="Chen Q."/>
            <person name="Chen Z."/>
            <person name="Lan J."/>
            <person name="Che J."/>
            <person name="Ge C."/>
            <person name="Shi H."/>
            <person name="Pan Z."/>
            <person name="Liu X."/>
        </authorList>
    </citation>
    <scope>NUCLEOTIDE SEQUENCE [LARGE SCALE GENOMIC DNA]</scope>
    <source>
        <strain evidence="7">JCM 11544</strain>
    </source>
</reference>
<dbReference type="PANTHER" id="PTHR30136">
    <property type="entry name" value="HELIX-TURN-HELIX TRANSCRIPTIONAL REGULATOR, ICLR FAMILY"/>
    <property type="match status" value="1"/>
</dbReference>
<dbReference type="OrthoDB" id="9791752at2"/>